<dbReference type="EMBL" id="AZGZ01000052">
    <property type="protein sequence ID" value="KZZ86671.1"/>
    <property type="molecule type" value="Genomic_DNA"/>
</dbReference>
<reference evidence="2 3" key="1">
    <citation type="journal article" date="2016" name="Genome Biol. Evol.">
        <title>Divergent and convergent evolution of fungal pathogenicity.</title>
        <authorList>
            <person name="Shang Y."/>
            <person name="Xiao G."/>
            <person name="Zheng P."/>
            <person name="Cen K."/>
            <person name="Zhan S."/>
            <person name="Wang C."/>
        </authorList>
    </citation>
    <scope>NUCLEOTIDE SEQUENCE [LARGE SCALE GENOMIC DNA]</scope>
    <source>
        <strain evidence="2 3">ARSEF 7405</strain>
    </source>
</reference>
<proteinExistence type="predicted"/>
<sequence length="230" mass="25410">MTTPTLPHHDHQHPPDNPPPSSFISSSRYTDASIDNDEENDTSRFQTVSNSQSGLQYPNPLIHHHTPLSQRAPTWASSAQSPPASASAHNSRNRLSRSHIPSLTAQGFSRPLNPQRLQAQRNLLHAGHPHGHGSSHSQLQHPDLPAIHDNPHDHASVVTASTNHNDDTASTVRPSEFADTFRDDGVSWASGTRPSLNHGDRRDLTGNGFFNQNQNQHTHQQQYHQTRDSG</sequence>
<dbReference type="Proteomes" id="UP000242877">
    <property type="component" value="Unassembled WGS sequence"/>
</dbReference>
<feature type="compositionally biased region" description="Polar residues" evidence="1">
    <location>
        <begin position="43"/>
        <end position="56"/>
    </location>
</feature>
<feature type="compositionally biased region" description="Polar residues" evidence="1">
    <location>
        <begin position="158"/>
        <end position="173"/>
    </location>
</feature>
<dbReference type="VEuPathDB" id="FungiDB:AAP_06333"/>
<comment type="caution">
    <text evidence="2">The sequence shown here is derived from an EMBL/GenBank/DDBJ whole genome shotgun (WGS) entry which is preliminary data.</text>
</comment>
<dbReference type="OrthoDB" id="10665330at2759"/>
<feature type="compositionally biased region" description="Low complexity" evidence="1">
    <location>
        <begin position="211"/>
        <end position="224"/>
    </location>
</feature>
<gene>
    <name evidence="2" type="ORF">AAP_06333</name>
</gene>
<feature type="region of interest" description="Disordered" evidence="1">
    <location>
        <begin position="1"/>
        <end position="111"/>
    </location>
</feature>
<evidence type="ECO:0000256" key="1">
    <source>
        <dbReference type="SAM" id="MobiDB-lite"/>
    </source>
</evidence>
<evidence type="ECO:0000313" key="2">
    <source>
        <dbReference type="EMBL" id="KZZ86671.1"/>
    </source>
</evidence>
<evidence type="ECO:0000313" key="3">
    <source>
        <dbReference type="Proteomes" id="UP000242877"/>
    </source>
</evidence>
<protein>
    <submittedName>
        <fullName evidence="2">Uncharacterized protein</fullName>
    </submittedName>
</protein>
<accession>A0A167UVX2</accession>
<organism evidence="2 3">
    <name type="scientific">Ascosphaera apis ARSEF 7405</name>
    <dbReference type="NCBI Taxonomy" id="392613"/>
    <lineage>
        <taxon>Eukaryota</taxon>
        <taxon>Fungi</taxon>
        <taxon>Dikarya</taxon>
        <taxon>Ascomycota</taxon>
        <taxon>Pezizomycotina</taxon>
        <taxon>Eurotiomycetes</taxon>
        <taxon>Eurotiomycetidae</taxon>
        <taxon>Onygenales</taxon>
        <taxon>Ascosphaeraceae</taxon>
        <taxon>Ascosphaera</taxon>
    </lineage>
</organism>
<feature type="compositionally biased region" description="Low complexity" evidence="1">
    <location>
        <begin position="76"/>
        <end position="90"/>
    </location>
</feature>
<feature type="region of interest" description="Disordered" evidence="1">
    <location>
        <begin position="125"/>
        <end position="230"/>
    </location>
</feature>
<dbReference type="AlphaFoldDB" id="A0A167UVX2"/>
<keyword evidence="3" id="KW-1185">Reference proteome</keyword>
<name>A0A167UVX2_9EURO</name>